<evidence type="ECO:0000256" key="1">
    <source>
        <dbReference type="SAM" id="MobiDB-lite"/>
    </source>
</evidence>
<keyword evidence="4" id="KW-1185">Reference proteome</keyword>
<feature type="region of interest" description="Disordered" evidence="1">
    <location>
        <begin position="279"/>
        <end position="305"/>
    </location>
</feature>
<evidence type="ECO:0000313" key="3">
    <source>
        <dbReference type="EMBL" id="GAB0137523.1"/>
    </source>
</evidence>
<dbReference type="EMBL" id="BAAFGZ010000288">
    <property type="protein sequence ID" value="GAB0137523.1"/>
    <property type="molecule type" value="Genomic_DNA"/>
</dbReference>
<protein>
    <submittedName>
        <fullName evidence="3">Uncharacterized protein</fullName>
    </submittedName>
</protein>
<feature type="transmembrane region" description="Helical" evidence="2">
    <location>
        <begin position="128"/>
        <end position="148"/>
    </location>
</feature>
<gene>
    <name evidence="3" type="primary">g5783</name>
    <name evidence="3" type="ORF">EsDP_00005783</name>
</gene>
<comment type="caution">
    <text evidence="3">The sequence shown here is derived from an EMBL/GenBank/DDBJ whole genome shotgun (WGS) entry which is preliminary data.</text>
</comment>
<keyword evidence="2" id="KW-0812">Transmembrane</keyword>
<organism evidence="3 4">
    <name type="scientific">Epichloe bromicola</name>
    <dbReference type="NCBI Taxonomy" id="79588"/>
    <lineage>
        <taxon>Eukaryota</taxon>
        <taxon>Fungi</taxon>
        <taxon>Dikarya</taxon>
        <taxon>Ascomycota</taxon>
        <taxon>Pezizomycotina</taxon>
        <taxon>Sordariomycetes</taxon>
        <taxon>Hypocreomycetidae</taxon>
        <taxon>Hypocreales</taxon>
        <taxon>Clavicipitaceae</taxon>
        <taxon>Epichloe</taxon>
    </lineage>
</organism>
<evidence type="ECO:0000256" key="2">
    <source>
        <dbReference type="SAM" id="Phobius"/>
    </source>
</evidence>
<dbReference type="Proteomes" id="UP001562357">
    <property type="component" value="Unassembled WGS sequence"/>
</dbReference>
<accession>A0ABQ0CVR1</accession>
<reference evidence="4" key="1">
    <citation type="submission" date="2024-06" db="EMBL/GenBank/DDBJ databases">
        <title>Draft Genome Sequences of Epichloe bromicola Strains Isolated from Elymus ciliaris.</title>
        <authorList>
            <consortium name="Epichloe bromicola genome sequencing consortium"/>
            <person name="Miura A."/>
            <person name="Imano S."/>
            <person name="Ashida A."/>
            <person name="Sato I."/>
            <person name="Chiba S."/>
            <person name="Tanaka A."/>
            <person name="Camagna M."/>
            <person name="Takemoto D."/>
        </authorList>
    </citation>
    <scope>NUCLEOTIDE SEQUENCE [LARGE SCALE GENOMIC DNA]</scope>
    <source>
        <strain evidence="4">DP</strain>
    </source>
</reference>
<name>A0ABQ0CVR1_9HYPO</name>
<keyword evidence="2" id="KW-1133">Transmembrane helix</keyword>
<keyword evidence="2" id="KW-0472">Membrane</keyword>
<evidence type="ECO:0000313" key="4">
    <source>
        <dbReference type="Proteomes" id="UP001562357"/>
    </source>
</evidence>
<proteinExistence type="predicted"/>
<sequence>MSYLQSRIYVQLYSPSALKSQQAELVERARVLASECRRFEAEAGVAREQTYQYLEAVNSSDLVDVFLRGDEVQFHVTLTLVYRAIPAPQGSITRFCHECLETARKAMKVHQECTKRSTIGRYFRSISIHWNLLLTPFAPFFVLFCYVIETASLDDLRLLQEFVDSLDEARDASETIDKLYRLCQVMCDMASLYVEAKSQQQQDHTTIPIGDEFEMYLGQLGFMPSEDQTMASAGNTTTGPAALSGQAAQIADWFSGNRNMIGLLEEDLSHIHSYRWMQQQQHQHQHQQSQTQNLSPQVQQRTSMS</sequence>